<accession>A0A3N2QWC9</accession>
<keyword evidence="1" id="KW-1133">Transmembrane helix</keyword>
<dbReference type="AlphaFoldDB" id="A0A3N2QWC9"/>
<dbReference type="EMBL" id="RDRB01000007">
    <property type="protein sequence ID" value="ROT99365.1"/>
    <property type="molecule type" value="Genomic_DNA"/>
</dbReference>
<sequence>MSEPDPQDRSPLAASSRPIGRGLSAVEIGAAALGVIWLLFAGTAALRGPSEAGGDPLRPVLGLLAVALPLAVIWVGAMTYRSARIVRSESARLQAAVDALRKTYVEERQQRGAGKPDPALERRLGELVQEVRALGAALARPPLPEESRTAVRAAAAETPEEAQPALGLVSPEEATAPPIAIPDLIRALNFPDTAEDSEGFAALRLALQNRWTRQLVQASQDVLTLMSQDGIYMDDLRPDPARPEIWRRFAAGERGRAVAALGGVRDRRSLEIMGSRMREDTIFRDAAHHFLRRFDQMLVEFDKAATDEEILAMADTRTARAFMLLGRAMGTFD</sequence>
<feature type="transmembrane region" description="Helical" evidence="1">
    <location>
        <begin position="21"/>
        <end position="40"/>
    </location>
</feature>
<reference evidence="2 3" key="1">
    <citation type="submission" date="2018-10" db="EMBL/GenBank/DDBJ databases">
        <title>Histidinibacterium lentulum gen. nov., sp. nov., a marine bacterium from the culture broth of Picochlorum sp. 122.</title>
        <authorList>
            <person name="Wang G."/>
        </authorList>
    </citation>
    <scope>NUCLEOTIDE SEQUENCE [LARGE SCALE GENOMIC DNA]</scope>
    <source>
        <strain evidence="2 3">B17</strain>
    </source>
</reference>
<protein>
    <submittedName>
        <fullName evidence="2">Uncharacterized protein</fullName>
    </submittedName>
</protein>
<evidence type="ECO:0000313" key="3">
    <source>
        <dbReference type="Proteomes" id="UP000268016"/>
    </source>
</evidence>
<organism evidence="2 3">
    <name type="scientific">Histidinibacterium lentulum</name>
    <dbReference type="NCBI Taxonomy" id="2480588"/>
    <lineage>
        <taxon>Bacteria</taxon>
        <taxon>Pseudomonadati</taxon>
        <taxon>Pseudomonadota</taxon>
        <taxon>Alphaproteobacteria</taxon>
        <taxon>Rhodobacterales</taxon>
        <taxon>Paracoccaceae</taxon>
        <taxon>Histidinibacterium</taxon>
    </lineage>
</organism>
<dbReference type="Proteomes" id="UP000268016">
    <property type="component" value="Unassembled WGS sequence"/>
</dbReference>
<keyword evidence="3" id="KW-1185">Reference proteome</keyword>
<dbReference type="OrthoDB" id="7833467at2"/>
<keyword evidence="1" id="KW-0812">Transmembrane</keyword>
<comment type="caution">
    <text evidence="2">The sequence shown here is derived from an EMBL/GenBank/DDBJ whole genome shotgun (WGS) entry which is preliminary data.</text>
</comment>
<gene>
    <name evidence="2" type="ORF">EAT49_14185</name>
</gene>
<dbReference type="RefSeq" id="WP_123642960.1">
    <property type="nucleotide sequence ID" value="NZ_ML119087.1"/>
</dbReference>
<evidence type="ECO:0000313" key="2">
    <source>
        <dbReference type="EMBL" id="ROT99365.1"/>
    </source>
</evidence>
<feature type="transmembrane region" description="Helical" evidence="1">
    <location>
        <begin position="60"/>
        <end position="80"/>
    </location>
</feature>
<evidence type="ECO:0000256" key="1">
    <source>
        <dbReference type="SAM" id="Phobius"/>
    </source>
</evidence>
<keyword evidence="1" id="KW-0472">Membrane</keyword>
<proteinExistence type="predicted"/>
<name>A0A3N2QWC9_9RHOB</name>